<dbReference type="InterPro" id="IPR000160">
    <property type="entry name" value="GGDEF_dom"/>
</dbReference>
<reference evidence="4" key="1">
    <citation type="journal article" date="2019" name="Int. J. Syst. Evol. Microbiol.">
        <title>The Global Catalogue of Microorganisms (GCM) 10K type strain sequencing project: providing services to taxonomists for standard genome sequencing and annotation.</title>
        <authorList>
            <consortium name="The Broad Institute Genomics Platform"/>
            <consortium name="The Broad Institute Genome Sequencing Center for Infectious Disease"/>
            <person name="Wu L."/>
            <person name="Ma J."/>
        </authorList>
    </citation>
    <scope>NUCLEOTIDE SEQUENCE [LARGE SCALE GENOMIC DNA]</scope>
    <source>
        <strain evidence="4">KACC 12649</strain>
    </source>
</reference>
<evidence type="ECO:0000313" key="4">
    <source>
        <dbReference type="Proteomes" id="UP001596050"/>
    </source>
</evidence>
<dbReference type="RefSeq" id="WP_379780786.1">
    <property type="nucleotide sequence ID" value="NZ_JBHSMU010000004.1"/>
</dbReference>
<dbReference type="Gene3D" id="3.30.450.20">
    <property type="entry name" value="PAS domain"/>
    <property type="match status" value="1"/>
</dbReference>
<accession>A0ABW0L0J7</accession>
<keyword evidence="4" id="KW-1185">Reference proteome</keyword>
<feature type="transmembrane region" description="Helical" evidence="1">
    <location>
        <begin position="301"/>
        <end position="320"/>
    </location>
</feature>
<evidence type="ECO:0000259" key="2">
    <source>
        <dbReference type="PROSITE" id="PS50887"/>
    </source>
</evidence>
<organism evidence="3 4">
    <name type="scientific">Massilia niabensis</name>
    <dbReference type="NCBI Taxonomy" id="544910"/>
    <lineage>
        <taxon>Bacteria</taxon>
        <taxon>Pseudomonadati</taxon>
        <taxon>Pseudomonadota</taxon>
        <taxon>Betaproteobacteria</taxon>
        <taxon>Burkholderiales</taxon>
        <taxon>Oxalobacteraceae</taxon>
        <taxon>Telluria group</taxon>
        <taxon>Massilia</taxon>
    </lineage>
</organism>
<dbReference type="Gene3D" id="6.10.340.10">
    <property type="match status" value="1"/>
</dbReference>
<dbReference type="InterPro" id="IPR043128">
    <property type="entry name" value="Rev_trsase/Diguanyl_cyclase"/>
</dbReference>
<keyword evidence="1" id="KW-0472">Membrane</keyword>
<name>A0ABW0L0J7_9BURK</name>
<keyword evidence="3" id="KW-0548">Nucleotidyltransferase</keyword>
<keyword evidence="3" id="KW-0808">Transferase</keyword>
<keyword evidence="1" id="KW-0812">Transmembrane</keyword>
<dbReference type="CDD" id="cd01949">
    <property type="entry name" value="GGDEF"/>
    <property type="match status" value="1"/>
</dbReference>
<dbReference type="PANTHER" id="PTHR46663:SF2">
    <property type="entry name" value="GGDEF DOMAIN-CONTAINING PROTEIN"/>
    <property type="match status" value="1"/>
</dbReference>
<dbReference type="InterPro" id="IPR029787">
    <property type="entry name" value="Nucleotide_cyclase"/>
</dbReference>
<dbReference type="GO" id="GO:0052621">
    <property type="term" value="F:diguanylate cyclase activity"/>
    <property type="evidence" value="ECO:0007669"/>
    <property type="project" value="UniProtKB-EC"/>
</dbReference>
<gene>
    <name evidence="3" type="ORF">ACFPN5_05155</name>
</gene>
<evidence type="ECO:0000313" key="3">
    <source>
        <dbReference type="EMBL" id="MFC5459194.1"/>
    </source>
</evidence>
<proteinExistence type="predicted"/>
<dbReference type="InterPro" id="IPR052163">
    <property type="entry name" value="DGC-Regulatory_Protein"/>
</dbReference>
<sequence length="574" mass="62156">MTDTPAAPRLFRLTTFTMFAVGAAVALTVLLHLVLVGHFAEKQGQREAELRVQQLSWQMRDSLNRVVASAVEDVQLLAELPQVRSFADADASRGVLESLQRSFPDYAWIGIANREGTVMAATGRMLEGVNARERPWFAAGSQGLRATDYHPALLLNKVLPKTADPWRFVDVAAPLKDETGAVRGVVAVHMSWEWARRRARELLTPALREYGAEVLVVRADGTVLLGPAALVEGRIDLPSLRLAQRGESGALREQGPDGKTYITGYSRTGAAGNPATLQWAVLVRHTEEAAMAGVRQLERRMIVLSALMAAILAGCAALLARRLTRPMDALSRAIEGAAQAGERGLAVGQGVDIPVVNGFHEVQVLSRAMRELVRSEQGHRLALETMNQQLESTVAARTAELQALLRRDTLTGLPNRRALMEMLPEALHRAARSRQCCALLFLDLDGFKGVNDTHGHEQGDELLRQFSTRLVSALRKTDTAARLGGDEFVVVLEGLNDAGDARHKAAQLLPLLDAPYALAQARVSVGASIGIALHMPDDSHDTERWMVRADGAMYAAKRGGKGTIALAPVVTKAG</sequence>
<evidence type="ECO:0000256" key="1">
    <source>
        <dbReference type="SAM" id="Phobius"/>
    </source>
</evidence>
<dbReference type="EMBL" id="JBHSMU010000004">
    <property type="protein sequence ID" value="MFC5459194.1"/>
    <property type="molecule type" value="Genomic_DNA"/>
</dbReference>
<feature type="domain" description="GGDEF" evidence="2">
    <location>
        <begin position="435"/>
        <end position="569"/>
    </location>
</feature>
<dbReference type="CDD" id="cd18774">
    <property type="entry name" value="PDC2_HK_sensor"/>
    <property type="match status" value="1"/>
</dbReference>
<dbReference type="Gene3D" id="3.30.70.270">
    <property type="match status" value="1"/>
</dbReference>
<dbReference type="Pfam" id="PF00990">
    <property type="entry name" value="GGDEF"/>
    <property type="match status" value="1"/>
</dbReference>
<dbReference type="PROSITE" id="PS50887">
    <property type="entry name" value="GGDEF"/>
    <property type="match status" value="1"/>
</dbReference>
<dbReference type="EC" id="2.7.7.65" evidence="3"/>
<dbReference type="PANTHER" id="PTHR46663">
    <property type="entry name" value="DIGUANYLATE CYCLASE DGCT-RELATED"/>
    <property type="match status" value="1"/>
</dbReference>
<protein>
    <submittedName>
        <fullName evidence="3">Diguanylate cyclase domain-containing protein</fullName>
        <ecNumber evidence="3">2.7.7.65</ecNumber>
    </submittedName>
</protein>
<dbReference type="Proteomes" id="UP001596050">
    <property type="component" value="Unassembled WGS sequence"/>
</dbReference>
<keyword evidence="1" id="KW-1133">Transmembrane helix</keyword>
<comment type="caution">
    <text evidence="3">The sequence shown here is derived from an EMBL/GenBank/DDBJ whole genome shotgun (WGS) entry which is preliminary data.</text>
</comment>
<dbReference type="SMART" id="SM00267">
    <property type="entry name" value="GGDEF"/>
    <property type="match status" value="1"/>
</dbReference>
<dbReference type="NCBIfam" id="TIGR00254">
    <property type="entry name" value="GGDEF"/>
    <property type="match status" value="1"/>
</dbReference>
<dbReference type="SUPFAM" id="SSF55073">
    <property type="entry name" value="Nucleotide cyclase"/>
    <property type="match status" value="1"/>
</dbReference>
<feature type="transmembrane region" description="Helical" evidence="1">
    <location>
        <begin position="16"/>
        <end position="36"/>
    </location>
</feature>